<dbReference type="STRING" id="1279009.ADICEAN_03952"/>
<keyword evidence="2" id="KW-1185">Reference proteome</keyword>
<keyword evidence="1" id="KW-0575">Peroxidase</keyword>
<dbReference type="InterPro" id="IPR036102">
    <property type="entry name" value="OsmC/Ohrsf"/>
</dbReference>
<dbReference type="SUPFAM" id="SSF82784">
    <property type="entry name" value="OsmC-like"/>
    <property type="match status" value="1"/>
</dbReference>
<protein>
    <submittedName>
        <fullName evidence="1">Peroxiredoxin osmC</fullName>
        <ecNumber evidence="1">1.11.1.15</ecNumber>
    </submittedName>
</protein>
<organism evidence="1 2">
    <name type="scientific">Cesiribacter andamanensis AMV16</name>
    <dbReference type="NCBI Taxonomy" id="1279009"/>
    <lineage>
        <taxon>Bacteria</taxon>
        <taxon>Pseudomonadati</taxon>
        <taxon>Bacteroidota</taxon>
        <taxon>Cytophagia</taxon>
        <taxon>Cytophagales</taxon>
        <taxon>Cesiribacteraceae</taxon>
        <taxon>Cesiribacter</taxon>
    </lineage>
</organism>
<name>M7MWX6_9BACT</name>
<dbReference type="InterPro" id="IPR052707">
    <property type="entry name" value="OsmC_Ohr_Peroxiredoxin"/>
</dbReference>
<reference evidence="1 2" key="1">
    <citation type="journal article" date="2013" name="Genome Announc.">
        <title>Draft Genome Sequence of Cesiribacter andamanensis Strain AMV16T, Isolated from a Soil Sample from a Mud Volcano in the Andaman Islands, India.</title>
        <authorList>
            <person name="Shivaji S."/>
            <person name="Ara S."/>
            <person name="Begum Z."/>
            <person name="Srinivas T.N."/>
            <person name="Singh A."/>
            <person name="Kumar Pinnaka A."/>
        </authorList>
    </citation>
    <scope>NUCLEOTIDE SEQUENCE [LARGE SCALE GENOMIC DNA]</scope>
    <source>
        <strain evidence="1 2">AMV16</strain>
    </source>
</reference>
<evidence type="ECO:0000313" key="1">
    <source>
        <dbReference type="EMBL" id="EMR00923.1"/>
    </source>
</evidence>
<dbReference type="NCBIfam" id="TIGR03562">
    <property type="entry name" value="osmo_induc_OsmC"/>
    <property type="match status" value="1"/>
</dbReference>
<dbReference type="Gene3D" id="3.30.300.20">
    <property type="match status" value="1"/>
</dbReference>
<dbReference type="RefSeq" id="WP_009197329.1">
    <property type="nucleotide sequence ID" value="NZ_AODQ01000167.1"/>
</dbReference>
<proteinExistence type="predicted"/>
<dbReference type="InterPro" id="IPR015946">
    <property type="entry name" value="KH_dom-like_a/b"/>
</dbReference>
<dbReference type="OrthoDB" id="9807532at2"/>
<dbReference type="AlphaFoldDB" id="M7MWX6"/>
<comment type="caution">
    <text evidence="1">The sequence shown here is derived from an EMBL/GenBank/DDBJ whole genome shotgun (WGS) entry which is preliminary data.</text>
</comment>
<dbReference type="PANTHER" id="PTHR42830:SF1">
    <property type="entry name" value="OSMOTICALLY INDUCIBLE FAMILY PROTEIN"/>
    <property type="match status" value="1"/>
</dbReference>
<dbReference type="Pfam" id="PF02566">
    <property type="entry name" value="OsmC"/>
    <property type="match status" value="1"/>
</dbReference>
<dbReference type="InterPro" id="IPR003718">
    <property type="entry name" value="OsmC/Ohr_fam"/>
</dbReference>
<dbReference type="EC" id="1.11.1.15" evidence="1"/>
<evidence type="ECO:0000313" key="2">
    <source>
        <dbReference type="Proteomes" id="UP000011910"/>
    </source>
</evidence>
<dbReference type="GO" id="GO:0004601">
    <property type="term" value="F:peroxidase activity"/>
    <property type="evidence" value="ECO:0007669"/>
    <property type="project" value="UniProtKB-KW"/>
</dbReference>
<dbReference type="Proteomes" id="UP000011910">
    <property type="component" value="Unassembled WGS sequence"/>
</dbReference>
<dbReference type="PANTHER" id="PTHR42830">
    <property type="entry name" value="OSMOTICALLY INDUCIBLE FAMILY PROTEIN"/>
    <property type="match status" value="1"/>
</dbReference>
<gene>
    <name evidence="1" type="primary">osmC_2</name>
    <name evidence="1" type="ORF">ADICEAN_03952</name>
</gene>
<keyword evidence="1" id="KW-0560">Oxidoreductase</keyword>
<dbReference type="InterPro" id="IPR019904">
    <property type="entry name" value="Peroxiredoxin_OsmC"/>
</dbReference>
<dbReference type="eggNOG" id="COG1764">
    <property type="taxonomic scope" value="Bacteria"/>
</dbReference>
<dbReference type="EMBL" id="AODQ01000167">
    <property type="protein sequence ID" value="EMR00923.1"/>
    <property type="molecule type" value="Genomic_DNA"/>
</dbReference>
<dbReference type="GO" id="GO:0006979">
    <property type="term" value="P:response to oxidative stress"/>
    <property type="evidence" value="ECO:0007669"/>
    <property type="project" value="InterPro"/>
</dbReference>
<accession>M7MWX6</accession>
<sequence length="144" mass="15751">MKRTATAKWQGGLKQGRGHLNTQSGVFTDQPYNFRMRFEDESGASGTNPEELIAAAHAGCFTMALSGKLEAAGYTIEQLQTDCEIAMDKDATGAYIKTSTLRLYATVPGIDNEDFQRIAHDAKANCPISRLLNCEIKLETELMG</sequence>